<accession>A0A0F7VN23</accession>
<keyword evidence="1" id="KW-0646">Protease inhibitor</keyword>
<dbReference type="Proteomes" id="UP000035016">
    <property type="component" value="Chromosome Chromosome"/>
</dbReference>
<reference evidence="6 7" key="1">
    <citation type="submission" date="2015-02" db="EMBL/GenBank/DDBJ databases">
        <authorList>
            <person name="Gomez-Escribano P.J."/>
        </authorList>
    </citation>
    <scope>NUCLEOTIDE SEQUENCE [LARGE SCALE GENOMIC DNA]</scope>
    <source>
        <strain evidence="7">C34 (DSM 42122 / NRRL B-24963)</strain>
    </source>
</reference>
<evidence type="ECO:0000313" key="6">
    <source>
        <dbReference type="EMBL" id="CQR61404.1"/>
    </source>
</evidence>
<organism evidence="6 7">
    <name type="scientific">Streptomyces leeuwenhoekii</name>
    <dbReference type="NCBI Taxonomy" id="1437453"/>
    <lineage>
        <taxon>Bacteria</taxon>
        <taxon>Bacillati</taxon>
        <taxon>Actinomycetota</taxon>
        <taxon>Actinomycetes</taxon>
        <taxon>Kitasatosporales</taxon>
        <taxon>Streptomycetaceae</taxon>
        <taxon>Streptomyces</taxon>
    </lineage>
</organism>
<dbReference type="PROSITE" id="PS51257">
    <property type="entry name" value="PROKAR_LIPOPROTEIN"/>
    <property type="match status" value="1"/>
</dbReference>
<dbReference type="RefSeq" id="WP_048573512.1">
    <property type="nucleotide sequence ID" value="NZ_AZSD01000093.1"/>
</dbReference>
<evidence type="ECO:0000256" key="2">
    <source>
        <dbReference type="ARBA" id="ARBA00022704"/>
    </source>
</evidence>
<dbReference type="SUPFAM" id="SSF141066">
    <property type="entry name" value="ICP-like"/>
    <property type="match status" value="1"/>
</dbReference>
<evidence type="ECO:0000256" key="3">
    <source>
        <dbReference type="SAM" id="MobiDB-lite"/>
    </source>
</evidence>
<evidence type="ECO:0000259" key="5">
    <source>
        <dbReference type="Pfam" id="PF09394"/>
    </source>
</evidence>
<dbReference type="GO" id="GO:0004869">
    <property type="term" value="F:cysteine-type endopeptidase inhibitor activity"/>
    <property type="evidence" value="ECO:0007669"/>
    <property type="project" value="UniProtKB-KW"/>
</dbReference>
<feature type="chain" id="PRO_5002524094" description="Proteinase inhibitor I42 chagasin domain-containing protein" evidence="4">
    <location>
        <begin position="29"/>
        <end position="161"/>
    </location>
</feature>
<dbReference type="KEGG" id="sle:sle_19430"/>
<keyword evidence="2" id="KW-0789">Thiol protease inhibitor</keyword>
<feature type="domain" description="Proteinase inhibitor I42 chagasin" evidence="5">
    <location>
        <begin position="48"/>
        <end position="118"/>
    </location>
</feature>
<dbReference type="InterPro" id="IPR036331">
    <property type="entry name" value="Chagasin-like_sf"/>
</dbReference>
<sequence length="161" mass="17266">MTSKILSRRGHARLVSSLLALGAVGALAACGAATGPKEYGTDRRAIEAEVGEEFALALPMHPSQGEWWYRVTPRPDDKVVRSEGDREDYEGSDLVGGGDGTQYFDFKAVGPGTTEIRVLHCPVGTCVGKGESASPRPDATSTNSDQADKARYYTFTVSVRR</sequence>
<dbReference type="Pfam" id="PF09394">
    <property type="entry name" value="Inhibitor_I42"/>
    <property type="match status" value="1"/>
</dbReference>
<keyword evidence="4" id="KW-0732">Signal</keyword>
<protein>
    <recommendedName>
        <fullName evidence="5">Proteinase inhibitor I42 chagasin domain-containing protein</fullName>
    </recommendedName>
</protein>
<proteinExistence type="predicted"/>
<dbReference type="AlphaFoldDB" id="A0A0F7VN23"/>
<name>A0A0F7VN23_STRLW</name>
<feature type="region of interest" description="Disordered" evidence="3">
    <location>
        <begin position="127"/>
        <end position="147"/>
    </location>
</feature>
<evidence type="ECO:0000256" key="4">
    <source>
        <dbReference type="SAM" id="SignalP"/>
    </source>
</evidence>
<feature type="signal peptide" evidence="4">
    <location>
        <begin position="1"/>
        <end position="28"/>
    </location>
</feature>
<dbReference type="Gene3D" id="2.60.40.2020">
    <property type="match status" value="1"/>
</dbReference>
<dbReference type="InterPro" id="IPR018990">
    <property type="entry name" value="Prot_inh_I42_chagasin"/>
</dbReference>
<evidence type="ECO:0000256" key="1">
    <source>
        <dbReference type="ARBA" id="ARBA00022690"/>
    </source>
</evidence>
<gene>
    <name evidence="6" type="primary">sle_19430</name>
</gene>
<dbReference type="EMBL" id="LN831790">
    <property type="protein sequence ID" value="CQR61404.1"/>
    <property type="molecule type" value="Genomic_DNA"/>
</dbReference>
<evidence type="ECO:0000313" key="7">
    <source>
        <dbReference type="Proteomes" id="UP000035016"/>
    </source>
</evidence>